<evidence type="ECO:0000313" key="8">
    <source>
        <dbReference type="EMBL" id="OAF11565.1"/>
    </source>
</evidence>
<evidence type="ECO:0000256" key="2">
    <source>
        <dbReference type="ARBA" id="ARBA00022729"/>
    </source>
</evidence>
<keyword evidence="3" id="KW-0472">Membrane</keyword>
<proteinExistence type="inferred from homology"/>
<dbReference type="PANTHER" id="PTHR34001:SF3">
    <property type="entry name" value="BLL7405 PROTEIN"/>
    <property type="match status" value="1"/>
</dbReference>
<dbReference type="RefSeq" id="WP_063680575.1">
    <property type="nucleotide sequence ID" value="NZ_LSEF01000089.1"/>
</dbReference>
<keyword evidence="9" id="KW-1185">Reference proteome</keyword>
<dbReference type="GO" id="GO:0009279">
    <property type="term" value="C:cell outer membrane"/>
    <property type="evidence" value="ECO:0007669"/>
    <property type="project" value="UniProtKB-SubCell"/>
</dbReference>
<organism evidence="8 9">
    <name type="scientific">Bradyrhizobium neotropicale</name>
    <dbReference type="NCBI Taxonomy" id="1497615"/>
    <lineage>
        <taxon>Bacteria</taxon>
        <taxon>Pseudomonadati</taxon>
        <taxon>Pseudomonadota</taxon>
        <taxon>Alphaproteobacteria</taxon>
        <taxon>Hyphomicrobiales</taxon>
        <taxon>Nitrobacteraceae</taxon>
        <taxon>Bradyrhizobium</taxon>
    </lineage>
</organism>
<comment type="similarity">
    <text evidence="5">Belongs to the Omp25/RopB family.</text>
</comment>
<evidence type="ECO:0000313" key="9">
    <source>
        <dbReference type="Proteomes" id="UP000077173"/>
    </source>
</evidence>
<evidence type="ECO:0000259" key="7">
    <source>
        <dbReference type="Pfam" id="PF13505"/>
    </source>
</evidence>
<dbReference type="InterPro" id="IPR027385">
    <property type="entry name" value="Beta-barrel_OMP"/>
</dbReference>
<evidence type="ECO:0000256" key="4">
    <source>
        <dbReference type="ARBA" id="ARBA00023237"/>
    </source>
</evidence>
<accession>A0A176YXQ2</accession>
<dbReference type="InterPro" id="IPR051692">
    <property type="entry name" value="OMP-like"/>
</dbReference>
<protein>
    <recommendedName>
        <fullName evidence="7">Outer membrane protein beta-barrel domain-containing protein</fullName>
    </recommendedName>
</protein>
<feature type="signal peptide" evidence="6">
    <location>
        <begin position="1"/>
        <end position="22"/>
    </location>
</feature>
<name>A0A176YXQ2_9BRAD</name>
<comment type="subcellular location">
    <subcellularLocation>
        <location evidence="1">Cell outer membrane</location>
    </subcellularLocation>
</comment>
<feature type="chain" id="PRO_5008055136" description="Outer membrane protein beta-barrel domain-containing protein" evidence="6">
    <location>
        <begin position="23"/>
        <end position="272"/>
    </location>
</feature>
<dbReference type="AlphaFoldDB" id="A0A176YXQ2"/>
<reference evidence="8 9" key="1">
    <citation type="submission" date="2016-02" db="EMBL/GenBank/DDBJ databases">
        <title>Draft genome sequence of the strain BR 10247T Bradyrhizobium neotropicale isolated from nodules of Centrolobium paraense.</title>
        <authorList>
            <person name="Simoes-Araujo J.L."/>
            <person name="Barauna A.C."/>
            <person name="Silva K."/>
            <person name="Zilli J.E."/>
        </authorList>
    </citation>
    <scope>NUCLEOTIDE SEQUENCE [LARGE SCALE GENOMIC DNA]</scope>
    <source>
        <strain evidence="8 9">BR 10247</strain>
    </source>
</reference>
<dbReference type="PANTHER" id="PTHR34001">
    <property type="entry name" value="BLL7405 PROTEIN"/>
    <property type="match status" value="1"/>
</dbReference>
<gene>
    <name evidence="8" type="ORF">AXW67_22370</name>
</gene>
<feature type="domain" description="Outer membrane protein beta-barrel" evidence="7">
    <location>
        <begin position="22"/>
        <end position="237"/>
    </location>
</feature>
<dbReference type="GeneID" id="32580769"/>
<dbReference type="Gene3D" id="2.40.160.20">
    <property type="match status" value="1"/>
</dbReference>
<sequence>MIRMLLRTIFVSPFLLGAGAHAADLALKAPPRAIVTAPPWTGWYVGLNAGGNWGRSGGDTFYSCSDPDGVGCYSSAAYSVAINNLGAGQRFDTAGFTGGIQGGYNWQAGNWLLGLEADLDYFRSAGSRTVTAAAPFSNGTLSLTSSISTDWLFTFRPRVGVVVSNWLFYGTGGLAVSQLNGRWSFVHSNPFGPFTESASASAVKAGWTVGAGFETMLADRWTVGAEYLYVKFDGVSATGNLVTPAALPRNDAFNHNADLSANIVRLRLNKIF</sequence>
<dbReference type="InterPro" id="IPR011250">
    <property type="entry name" value="OMP/PagP_B-barrel"/>
</dbReference>
<comment type="caution">
    <text evidence="8">The sequence shown here is derived from an EMBL/GenBank/DDBJ whole genome shotgun (WGS) entry which is preliminary data.</text>
</comment>
<evidence type="ECO:0000256" key="5">
    <source>
        <dbReference type="ARBA" id="ARBA00038306"/>
    </source>
</evidence>
<dbReference type="EMBL" id="LSEF01000089">
    <property type="protein sequence ID" value="OAF11565.1"/>
    <property type="molecule type" value="Genomic_DNA"/>
</dbReference>
<evidence type="ECO:0000256" key="6">
    <source>
        <dbReference type="SAM" id="SignalP"/>
    </source>
</evidence>
<keyword evidence="4" id="KW-0998">Cell outer membrane</keyword>
<keyword evidence="2 6" id="KW-0732">Signal</keyword>
<dbReference type="Proteomes" id="UP000077173">
    <property type="component" value="Unassembled WGS sequence"/>
</dbReference>
<dbReference type="SUPFAM" id="SSF56925">
    <property type="entry name" value="OMPA-like"/>
    <property type="match status" value="1"/>
</dbReference>
<evidence type="ECO:0000256" key="1">
    <source>
        <dbReference type="ARBA" id="ARBA00004442"/>
    </source>
</evidence>
<dbReference type="Pfam" id="PF13505">
    <property type="entry name" value="OMP_b-brl"/>
    <property type="match status" value="1"/>
</dbReference>
<evidence type="ECO:0000256" key="3">
    <source>
        <dbReference type="ARBA" id="ARBA00023136"/>
    </source>
</evidence>